<dbReference type="Pfam" id="PF02711">
    <property type="entry name" value="Pap_E4"/>
    <property type="match status" value="1"/>
</dbReference>
<reference evidence="3 4" key="1">
    <citation type="journal article" date="2011" name="J. Med. Virol.">
        <title>Prevaccination genomic diversity of human papillomavirus genotype 11: a study on 63 clinical isolates and 10 full-length genome sequences.</title>
        <authorList>
            <person name="Maver P.J."/>
            <person name="Kocjan B.J."/>
            <person name="Seme K."/>
            <person name="Gale N."/>
            <person name="Potonik M."/>
            <person name="Poljak M."/>
        </authorList>
    </citation>
    <scope>NUCLEOTIDE SEQUENCE [LARGE SCALE GENOMIC DNA]</scope>
    <source>
        <strain evidence="3">A260</strain>
    </source>
</reference>
<gene>
    <name evidence="3" type="primary">E4</name>
</gene>
<name>A0A0X8XJR9_HPV11</name>
<proteinExistence type="inferred from homology"/>
<evidence type="ECO:0000256" key="1">
    <source>
        <dbReference type="ARBA" id="ARBA00009551"/>
    </source>
</evidence>
<evidence type="ECO:0000313" key="4">
    <source>
        <dbReference type="Proteomes" id="UP000167298"/>
    </source>
</evidence>
<organismHost>
    <name type="scientific">Homo sapiens</name>
    <name type="common">Human</name>
    <dbReference type="NCBI Taxonomy" id="9606"/>
</organismHost>
<organism evidence="3 4">
    <name type="scientific">Human papillomavirus 11</name>
    <dbReference type="NCBI Taxonomy" id="10580"/>
    <lineage>
        <taxon>Viruses</taxon>
        <taxon>Monodnaviria</taxon>
        <taxon>Shotokuvirae</taxon>
        <taxon>Cossaviricota</taxon>
        <taxon>Papovaviricetes</taxon>
        <taxon>Zurhausenvirales</taxon>
        <taxon>Papillomaviridae</taxon>
        <taxon>Firstpapillomavirinae</taxon>
        <taxon>Alphapapillomavirus</taxon>
        <taxon>Alphapapillomavirus 10</taxon>
    </lineage>
</organism>
<evidence type="ECO:0000313" key="3">
    <source>
        <dbReference type="EMBL" id="CBM41980.1"/>
    </source>
</evidence>
<dbReference type="Proteomes" id="UP000167298">
    <property type="component" value="Genome"/>
</dbReference>
<dbReference type="InterPro" id="IPR003861">
    <property type="entry name" value="Papilloma_E4"/>
</dbReference>
<evidence type="ECO:0000256" key="2">
    <source>
        <dbReference type="ARBA" id="ARBA00022518"/>
    </source>
</evidence>
<protein>
    <submittedName>
        <fullName evidence="3">E4 protein</fullName>
    </submittedName>
</protein>
<keyword evidence="2" id="KW-0244">Early protein</keyword>
<sequence>MVVPIIGKYVMAAQLYVLLHLYLALYEKYPLLNLLHTPPHRPPPLQCPPAPRKTACRRRLESEHVDRPLPTPCVWPTLDPWTVQSTTSSLTITTSTKEGTTVTVQLRL</sequence>
<accession>A0A0X8XJR9</accession>
<dbReference type="EMBL" id="FN907958">
    <property type="protein sequence ID" value="CBM41980.1"/>
    <property type="molecule type" value="Genomic_DNA"/>
</dbReference>
<comment type="similarity">
    <text evidence="1">Belongs to the papillomaviridae E4 protein family.</text>
</comment>